<sequence length="182" mass="20687">MSPKLSSEAMIARRARILDAARWCFLNFGFARTSLGDIAQRAGISRTLLYRSFKDKEDLFMQVFDDWMLSRLPLAMEVVQAPGSPRERLFAVCRRVLLEPWSEMEAAPMSSEFLEVCQGLSPEVAGRHRASLLECLDRVFDDPAVALVFLLAMEGQIEDRPRLEVLERRIRILVDHFAADGA</sequence>
<dbReference type="AlphaFoldDB" id="A0A7W9TRB2"/>
<accession>A0A7W9TRB2</accession>
<keyword evidence="3" id="KW-0804">Transcription</keyword>
<dbReference type="EMBL" id="JACHIB010000013">
    <property type="protein sequence ID" value="MBB6084312.1"/>
    <property type="molecule type" value="Genomic_DNA"/>
</dbReference>
<dbReference type="RefSeq" id="WP_043682437.1">
    <property type="nucleotide sequence ID" value="NZ_JACHIB010000013.1"/>
</dbReference>
<dbReference type="GO" id="GO:0003700">
    <property type="term" value="F:DNA-binding transcription factor activity"/>
    <property type="evidence" value="ECO:0007669"/>
    <property type="project" value="TreeGrafter"/>
</dbReference>
<evidence type="ECO:0000313" key="7">
    <source>
        <dbReference type="Proteomes" id="UP000541136"/>
    </source>
</evidence>
<dbReference type="InterPro" id="IPR050109">
    <property type="entry name" value="HTH-type_TetR-like_transc_reg"/>
</dbReference>
<reference evidence="6 7" key="1">
    <citation type="submission" date="2020-08" db="EMBL/GenBank/DDBJ databases">
        <title>Genomic Encyclopedia of Type Strains, Phase IV (KMG-IV): sequencing the most valuable type-strain genomes for metagenomic binning, comparative biology and taxonomic classification.</title>
        <authorList>
            <person name="Goeker M."/>
        </authorList>
    </citation>
    <scope>NUCLEOTIDE SEQUENCE [LARGE SCALE GENOMIC DNA]</scope>
    <source>
        <strain evidence="6 7">DSM 12141</strain>
    </source>
</reference>
<evidence type="ECO:0000256" key="3">
    <source>
        <dbReference type="ARBA" id="ARBA00023163"/>
    </source>
</evidence>
<dbReference type="PROSITE" id="PS50977">
    <property type="entry name" value="HTH_TETR_2"/>
    <property type="match status" value="1"/>
</dbReference>
<feature type="domain" description="HTH tetR-type" evidence="5">
    <location>
        <begin position="11"/>
        <end position="71"/>
    </location>
</feature>
<organism evidence="6 7">
    <name type="scientific">Castellaniella defragrans</name>
    <name type="common">Alcaligenes defragrans</name>
    <dbReference type="NCBI Taxonomy" id="75697"/>
    <lineage>
        <taxon>Bacteria</taxon>
        <taxon>Pseudomonadati</taxon>
        <taxon>Pseudomonadota</taxon>
        <taxon>Betaproteobacteria</taxon>
        <taxon>Burkholderiales</taxon>
        <taxon>Alcaligenaceae</taxon>
        <taxon>Castellaniella</taxon>
    </lineage>
</organism>
<name>A0A7W9TRB2_CASDE</name>
<dbReference type="InterPro" id="IPR001647">
    <property type="entry name" value="HTH_TetR"/>
</dbReference>
<evidence type="ECO:0000256" key="4">
    <source>
        <dbReference type="PROSITE-ProRule" id="PRU00335"/>
    </source>
</evidence>
<dbReference type="Gene3D" id="1.10.357.10">
    <property type="entry name" value="Tetracycline Repressor, domain 2"/>
    <property type="match status" value="1"/>
</dbReference>
<proteinExistence type="predicted"/>
<evidence type="ECO:0000256" key="2">
    <source>
        <dbReference type="ARBA" id="ARBA00023125"/>
    </source>
</evidence>
<dbReference type="PRINTS" id="PR00455">
    <property type="entry name" value="HTHTETR"/>
</dbReference>
<dbReference type="FunFam" id="1.10.10.60:FF:000141">
    <property type="entry name" value="TetR family transcriptional regulator"/>
    <property type="match status" value="1"/>
</dbReference>
<protein>
    <submittedName>
        <fullName evidence="6">AcrR family transcriptional regulator</fullName>
    </submittedName>
</protein>
<dbReference type="PANTHER" id="PTHR30055:SF234">
    <property type="entry name" value="HTH-TYPE TRANSCRIPTIONAL REGULATOR BETI"/>
    <property type="match status" value="1"/>
</dbReference>
<evidence type="ECO:0000256" key="1">
    <source>
        <dbReference type="ARBA" id="ARBA00023015"/>
    </source>
</evidence>
<evidence type="ECO:0000259" key="5">
    <source>
        <dbReference type="PROSITE" id="PS50977"/>
    </source>
</evidence>
<dbReference type="Pfam" id="PF00440">
    <property type="entry name" value="TetR_N"/>
    <property type="match status" value="1"/>
</dbReference>
<dbReference type="SUPFAM" id="SSF46689">
    <property type="entry name" value="Homeodomain-like"/>
    <property type="match status" value="1"/>
</dbReference>
<dbReference type="GO" id="GO:0000976">
    <property type="term" value="F:transcription cis-regulatory region binding"/>
    <property type="evidence" value="ECO:0007669"/>
    <property type="project" value="TreeGrafter"/>
</dbReference>
<dbReference type="InterPro" id="IPR009057">
    <property type="entry name" value="Homeodomain-like_sf"/>
</dbReference>
<keyword evidence="1" id="KW-0805">Transcription regulation</keyword>
<gene>
    <name evidence="6" type="ORF">HNR28_002357</name>
</gene>
<keyword evidence="2 4" id="KW-0238">DNA-binding</keyword>
<feature type="DNA-binding region" description="H-T-H motif" evidence="4">
    <location>
        <begin position="34"/>
        <end position="53"/>
    </location>
</feature>
<dbReference type="Proteomes" id="UP000541136">
    <property type="component" value="Unassembled WGS sequence"/>
</dbReference>
<comment type="caution">
    <text evidence="6">The sequence shown here is derived from an EMBL/GenBank/DDBJ whole genome shotgun (WGS) entry which is preliminary data.</text>
</comment>
<evidence type="ECO:0000313" key="6">
    <source>
        <dbReference type="EMBL" id="MBB6084312.1"/>
    </source>
</evidence>
<dbReference type="PANTHER" id="PTHR30055">
    <property type="entry name" value="HTH-TYPE TRANSCRIPTIONAL REGULATOR RUTR"/>
    <property type="match status" value="1"/>
</dbReference>